<dbReference type="SUPFAM" id="SSF51621">
    <property type="entry name" value="Phosphoenolpyruvate/pyruvate domain"/>
    <property type="match status" value="1"/>
</dbReference>
<dbReference type="EMBL" id="CP142149">
    <property type="protein sequence ID" value="WSE31882.1"/>
    <property type="molecule type" value="Genomic_DNA"/>
</dbReference>
<dbReference type="Proteomes" id="UP001330812">
    <property type="component" value="Chromosome"/>
</dbReference>
<protein>
    <submittedName>
        <fullName evidence="1">Isocitrate lyase/PEP mutase family protein</fullName>
    </submittedName>
</protein>
<name>A0ABZ1ICF0_9PSEU</name>
<dbReference type="PANTHER" id="PTHR42905:SF5">
    <property type="entry name" value="CARBOXYVINYL-CARBOXYPHOSPHONATE PHOSPHORYLMUTASE, CHLOROPLASTIC"/>
    <property type="match status" value="1"/>
</dbReference>
<keyword evidence="2" id="KW-1185">Reference proteome</keyword>
<accession>A0ABZ1ICF0</accession>
<organism evidence="1 2">
    <name type="scientific">Amycolatopsis rhabdoformis</name>
    <dbReference type="NCBI Taxonomy" id="1448059"/>
    <lineage>
        <taxon>Bacteria</taxon>
        <taxon>Bacillati</taxon>
        <taxon>Actinomycetota</taxon>
        <taxon>Actinomycetes</taxon>
        <taxon>Pseudonocardiales</taxon>
        <taxon>Pseudonocardiaceae</taxon>
        <taxon>Amycolatopsis</taxon>
    </lineage>
</organism>
<dbReference type="Gene3D" id="3.20.20.60">
    <property type="entry name" value="Phosphoenolpyruvate-binding domains"/>
    <property type="match status" value="1"/>
</dbReference>
<dbReference type="CDD" id="cd00377">
    <property type="entry name" value="ICL_PEPM"/>
    <property type="match status" value="1"/>
</dbReference>
<dbReference type="PANTHER" id="PTHR42905">
    <property type="entry name" value="PHOSPHOENOLPYRUVATE CARBOXYLASE"/>
    <property type="match status" value="1"/>
</dbReference>
<dbReference type="GO" id="GO:0016829">
    <property type="term" value="F:lyase activity"/>
    <property type="evidence" value="ECO:0007669"/>
    <property type="project" value="UniProtKB-KW"/>
</dbReference>
<evidence type="ECO:0000313" key="2">
    <source>
        <dbReference type="Proteomes" id="UP001330812"/>
    </source>
</evidence>
<dbReference type="InterPro" id="IPR015813">
    <property type="entry name" value="Pyrv/PenolPyrv_kinase-like_dom"/>
</dbReference>
<dbReference type="RefSeq" id="WP_326834690.1">
    <property type="nucleotide sequence ID" value="NZ_CP142149.1"/>
</dbReference>
<dbReference type="InterPro" id="IPR039556">
    <property type="entry name" value="ICL/PEPM"/>
</dbReference>
<gene>
    <name evidence="1" type="ORF">VSH64_07140</name>
</gene>
<proteinExistence type="predicted"/>
<keyword evidence="1" id="KW-0456">Lyase</keyword>
<evidence type="ECO:0000313" key="1">
    <source>
        <dbReference type="EMBL" id="WSE31882.1"/>
    </source>
</evidence>
<sequence length="303" mass="31883">MPNTPNSRRKAFKDLLAAPGPLVLPGAYDALSARLVEKAGYPATYLGSFAAAASAFGLPDVGLLTLNEIAEQARRVVDAVEVPVLADAENGFYDVANVWRTVKVFEDAGVAGVHIEDNLGGKHTSAPAGLLPAERMASKVRAAVDARTDPDFLVIARSDAAWVEHDLEDCVRRLAAYAEAGADLVFAPAIPAAELARVRDRIPVPVMVAGDLLDVPGSDEPSSTIAEYGEAGADVVLLWYTVIGAAAKNVRAVLDALRGGADVAGVKGFVTEQHAFEAAMGYDEYEKRSARYATVVKGQEVPA</sequence>
<dbReference type="InterPro" id="IPR040442">
    <property type="entry name" value="Pyrv_kinase-like_dom_sf"/>
</dbReference>
<dbReference type="Pfam" id="PF13714">
    <property type="entry name" value="PEP_mutase"/>
    <property type="match status" value="1"/>
</dbReference>
<reference evidence="1 2" key="1">
    <citation type="journal article" date="2015" name="Int. J. Syst. Evol. Microbiol.">
        <title>Amycolatopsis rhabdoformis sp. nov., an actinomycete isolated from a tropical forest soil.</title>
        <authorList>
            <person name="Souza W.R."/>
            <person name="Silva R.E."/>
            <person name="Goodfellow M."/>
            <person name="Busarakam K."/>
            <person name="Figueiro F.S."/>
            <person name="Ferreira D."/>
            <person name="Rodrigues-Filho E."/>
            <person name="Moraes L.A.B."/>
            <person name="Zucchi T.D."/>
        </authorList>
    </citation>
    <scope>NUCLEOTIDE SEQUENCE [LARGE SCALE GENOMIC DNA]</scope>
    <source>
        <strain evidence="1 2">NCIMB 14900</strain>
    </source>
</reference>